<evidence type="ECO:0000313" key="1">
    <source>
        <dbReference type="EnsemblPlants" id="OMERI08G13730.1"/>
    </source>
</evidence>
<name>A0A0E0EM54_9ORYZ</name>
<dbReference type="EnsemblPlants" id="OMERI08G13730.1">
    <property type="protein sequence ID" value="OMERI08G13730.1"/>
    <property type="gene ID" value="OMERI08G13730"/>
</dbReference>
<protein>
    <submittedName>
        <fullName evidence="1">Uncharacterized protein</fullName>
    </submittedName>
</protein>
<dbReference type="Proteomes" id="UP000008021">
    <property type="component" value="Chromosome 8"/>
</dbReference>
<dbReference type="AlphaFoldDB" id="A0A0E0EM54"/>
<proteinExistence type="predicted"/>
<reference evidence="1" key="1">
    <citation type="submission" date="2015-04" db="UniProtKB">
        <authorList>
            <consortium name="EnsemblPlants"/>
        </authorList>
    </citation>
    <scope>IDENTIFICATION</scope>
</reference>
<keyword evidence="2" id="KW-1185">Reference proteome</keyword>
<dbReference type="Gramene" id="OMERI08G13730.1">
    <property type="protein sequence ID" value="OMERI08G13730.1"/>
    <property type="gene ID" value="OMERI08G13730"/>
</dbReference>
<organism evidence="1">
    <name type="scientific">Oryza meridionalis</name>
    <dbReference type="NCBI Taxonomy" id="40149"/>
    <lineage>
        <taxon>Eukaryota</taxon>
        <taxon>Viridiplantae</taxon>
        <taxon>Streptophyta</taxon>
        <taxon>Embryophyta</taxon>
        <taxon>Tracheophyta</taxon>
        <taxon>Spermatophyta</taxon>
        <taxon>Magnoliopsida</taxon>
        <taxon>Liliopsida</taxon>
        <taxon>Poales</taxon>
        <taxon>Poaceae</taxon>
        <taxon>BOP clade</taxon>
        <taxon>Oryzoideae</taxon>
        <taxon>Oryzeae</taxon>
        <taxon>Oryzinae</taxon>
        <taxon>Oryza</taxon>
    </lineage>
</organism>
<dbReference type="HOGENOM" id="CLU_2675262_0_0_1"/>
<sequence length="75" mass="7724">MKCEGYVQVSKEGMQAAPLLGEADGRRGAAAVQHCRVGTEELGVLVGGGTVARVPELAKESGPSVLHAQRATLHS</sequence>
<accession>A0A0E0EM54</accession>
<evidence type="ECO:0000313" key="2">
    <source>
        <dbReference type="Proteomes" id="UP000008021"/>
    </source>
</evidence>
<reference evidence="1" key="2">
    <citation type="submission" date="2018-05" db="EMBL/GenBank/DDBJ databases">
        <title>OmerRS3 (Oryza meridionalis Reference Sequence Version 3).</title>
        <authorList>
            <person name="Zhang J."/>
            <person name="Kudrna D."/>
            <person name="Lee S."/>
            <person name="Talag J."/>
            <person name="Welchert J."/>
            <person name="Wing R.A."/>
        </authorList>
    </citation>
    <scope>NUCLEOTIDE SEQUENCE [LARGE SCALE GENOMIC DNA]</scope>
    <source>
        <strain evidence="1">cv. OR44</strain>
    </source>
</reference>